<dbReference type="InterPro" id="IPR001387">
    <property type="entry name" value="Cro/C1-type_HTH"/>
</dbReference>
<dbReference type="Pfam" id="PF01381">
    <property type="entry name" value="HTH_3"/>
    <property type="match status" value="1"/>
</dbReference>
<protein>
    <submittedName>
        <fullName evidence="2">XRE family transcriptional regulator</fullName>
    </submittedName>
</protein>
<dbReference type="GO" id="GO:0003677">
    <property type="term" value="F:DNA binding"/>
    <property type="evidence" value="ECO:0007669"/>
    <property type="project" value="InterPro"/>
</dbReference>
<sequence>MKPDIKARRLELNLTLEQVGNMVGVGKSTVRKWETGDIENMKRDKIVKLAEALKVSPSYIMGVEDEKPQQNTLAAHLDGDYTEEELAEILEYAKFVRQKHRNK</sequence>
<gene>
    <name evidence="2" type="ORF">DD924_18250</name>
</gene>
<name>A0A317Z348_STAPS</name>
<dbReference type="RefSeq" id="WP_015729224.1">
    <property type="nucleotide sequence ID" value="NZ_BAAFIG010000001.1"/>
</dbReference>
<dbReference type="InterPro" id="IPR010982">
    <property type="entry name" value="Lambda_DNA-bd_dom_sf"/>
</dbReference>
<evidence type="ECO:0000313" key="2">
    <source>
        <dbReference type="EMBL" id="PWZ94062.1"/>
    </source>
</evidence>
<organism evidence="2 3">
    <name type="scientific">Staphylococcus pseudintermedius</name>
    <dbReference type="NCBI Taxonomy" id="283734"/>
    <lineage>
        <taxon>Bacteria</taxon>
        <taxon>Bacillati</taxon>
        <taxon>Bacillota</taxon>
        <taxon>Bacilli</taxon>
        <taxon>Bacillales</taxon>
        <taxon>Staphylococcaceae</taxon>
        <taxon>Staphylococcus</taxon>
        <taxon>Staphylococcus intermedius group</taxon>
    </lineage>
</organism>
<dbReference type="SMART" id="SM00530">
    <property type="entry name" value="HTH_XRE"/>
    <property type="match status" value="1"/>
</dbReference>
<proteinExistence type="predicted"/>
<dbReference type="Gene3D" id="1.10.260.40">
    <property type="entry name" value="lambda repressor-like DNA-binding domains"/>
    <property type="match status" value="1"/>
</dbReference>
<reference evidence="2 3" key="1">
    <citation type="journal article" date="2018" name="Vet. Microbiol.">
        <title>Clonal diversity and geographic distribution of methicillin-resistant Staphylococcus pseudintermedius from Australian animals: Discovery of novel sequence types.</title>
        <authorList>
            <person name="Worthing K.A."/>
            <person name="Abraham S."/>
            <person name="Coombs G.W."/>
            <person name="Pang S."/>
            <person name="Saputra S."/>
            <person name="Jordan D."/>
            <person name="Trott D.J."/>
            <person name="Norris J.M."/>
        </authorList>
    </citation>
    <scope>NUCLEOTIDE SEQUENCE [LARGE SCALE GENOMIC DNA]</scope>
    <source>
        <strain evidence="2 3">ST71 3</strain>
    </source>
</reference>
<dbReference type="AlphaFoldDB" id="A0A317Z348"/>
<evidence type="ECO:0000313" key="3">
    <source>
        <dbReference type="Proteomes" id="UP000246351"/>
    </source>
</evidence>
<accession>A0A317Z348</accession>
<dbReference type="STRING" id="937773.SPSINT_1297"/>
<evidence type="ECO:0000259" key="1">
    <source>
        <dbReference type="PROSITE" id="PS50943"/>
    </source>
</evidence>
<dbReference type="CDD" id="cd00093">
    <property type="entry name" value="HTH_XRE"/>
    <property type="match status" value="1"/>
</dbReference>
<comment type="caution">
    <text evidence="2">The sequence shown here is derived from an EMBL/GenBank/DDBJ whole genome shotgun (WGS) entry which is preliminary data.</text>
</comment>
<dbReference type="Proteomes" id="UP000246351">
    <property type="component" value="Unassembled WGS sequence"/>
</dbReference>
<feature type="domain" description="HTH cro/C1-type" evidence="1">
    <location>
        <begin position="5"/>
        <end position="60"/>
    </location>
</feature>
<dbReference type="PROSITE" id="PS50943">
    <property type="entry name" value="HTH_CROC1"/>
    <property type="match status" value="1"/>
</dbReference>
<dbReference type="SUPFAM" id="SSF47413">
    <property type="entry name" value="lambda repressor-like DNA-binding domains"/>
    <property type="match status" value="1"/>
</dbReference>
<dbReference type="EMBL" id="QEIV01002196">
    <property type="protein sequence ID" value="PWZ94062.1"/>
    <property type="molecule type" value="Genomic_DNA"/>
</dbReference>